<comment type="caution">
    <text evidence="3">The sequence shown here is derived from an EMBL/GenBank/DDBJ whole genome shotgun (WGS) entry which is preliminary data.</text>
</comment>
<dbReference type="InterPro" id="IPR029058">
    <property type="entry name" value="AB_hydrolase_fold"/>
</dbReference>
<reference evidence="3 4" key="1">
    <citation type="journal article" date="2015" name="Genome Biol. Evol.">
        <title>Comparative Genomics of a Bacterivorous Green Alga Reveals Evolutionary Causalities and Consequences of Phago-Mixotrophic Mode of Nutrition.</title>
        <authorList>
            <person name="Burns J.A."/>
            <person name="Paasch A."/>
            <person name="Narechania A."/>
            <person name="Kim E."/>
        </authorList>
    </citation>
    <scope>NUCLEOTIDE SEQUENCE [LARGE SCALE GENOMIC DNA]</scope>
    <source>
        <strain evidence="3 4">PLY_AMNH</strain>
    </source>
</reference>
<dbReference type="PANTHER" id="PTHR11802:SF201">
    <property type="entry name" value="CARBOXYPEPTIDASE"/>
    <property type="match status" value="1"/>
</dbReference>
<keyword evidence="2" id="KW-0732">Signal</keyword>
<keyword evidence="2" id="KW-0378">Hydrolase</keyword>
<dbReference type="Proteomes" id="UP001190700">
    <property type="component" value="Unassembled WGS sequence"/>
</dbReference>
<organism evidence="3 4">
    <name type="scientific">Cymbomonas tetramitiformis</name>
    <dbReference type="NCBI Taxonomy" id="36881"/>
    <lineage>
        <taxon>Eukaryota</taxon>
        <taxon>Viridiplantae</taxon>
        <taxon>Chlorophyta</taxon>
        <taxon>Pyramimonadophyceae</taxon>
        <taxon>Pyramimonadales</taxon>
        <taxon>Pyramimonadaceae</taxon>
        <taxon>Cymbomonas</taxon>
    </lineage>
</organism>
<dbReference type="GO" id="GO:0006508">
    <property type="term" value="P:proteolysis"/>
    <property type="evidence" value="ECO:0007669"/>
    <property type="project" value="UniProtKB-KW"/>
</dbReference>
<dbReference type="PROSITE" id="PS00131">
    <property type="entry name" value="CARBOXYPEPT_SER_SER"/>
    <property type="match status" value="1"/>
</dbReference>
<dbReference type="InterPro" id="IPR018202">
    <property type="entry name" value="Ser_caboxypep_ser_AS"/>
</dbReference>
<gene>
    <name evidence="3" type="ORF">CYMTET_4693</name>
</gene>
<dbReference type="EC" id="3.4.16.-" evidence="2"/>
<dbReference type="PANTHER" id="PTHR11802">
    <property type="entry name" value="SERINE PROTEASE FAMILY S10 SERINE CARBOXYPEPTIDASE"/>
    <property type="match status" value="1"/>
</dbReference>
<dbReference type="Gene3D" id="3.40.50.1820">
    <property type="entry name" value="alpha/beta hydrolase"/>
    <property type="match status" value="1"/>
</dbReference>
<sequence length="512" mass="55708">MTFFVPSKMISGVYLLGLLFASVCYAAPARFEVTSLPGWEGALPSRMWSGFVDVGLASQYTIGKPDAGHMFQHYVFIESEGSPATDPVLVWYNGGPGESSMFGLLVELGPLLLNEESLSRVSNASQPPELLRNPYSWSKAASLLIVDNPPPVGFSYCSSAGQRGDGYSCGAWNDTGVAAVNHAFLCTFFQEQFPEFLKNELYLVGESYAGVYVPVIVQALTRNTCGLNLAGFAVGDGCMGTDVLCGANDGPFYVIEFLYGHGQLSNKLYHSISSTCEEENLKTGHNLSLACMTVVGEAIQAVGAMNDYALYDDCYWKSGQPVDDKKVRRRTSPAAGGWEVVVPNGYPCAGAAMNIWLARADVRNALHVDARATFVDGDNGHGFNYTSTERSVLEIHEKAARQNKLRVLVYTGDTDPGSHPRILQDKWFPFWEKVGLKEAAAWRPWTIDGKTRMGGYVVEYEDNWTFLTVRGSGHMVPEFKPAAALAFITAFLKGDSPPPYSPGPLKGASAKH</sequence>
<evidence type="ECO:0000256" key="2">
    <source>
        <dbReference type="RuleBase" id="RU361156"/>
    </source>
</evidence>
<evidence type="ECO:0000256" key="1">
    <source>
        <dbReference type="ARBA" id="ARBA00009431"/>
    </source>
</evidence>
<dbReference type="AlphaFoldDB" id="A0AAE0H0V5"/>
<comment type="similarity">
    <text evidence="1 2">Belongs to the peptidase S10 family.</text>
</comment>
<accession>A0AAE0H0V5</accession>
<proteinExistence type="inferred from homology"/>
<dbReference type="GO" id="GO:0004185">
    <property type="term" value="F:serine-type carboxypeptidase activity"/>
    <property type="evidence" value="ECO:0007669"/>
    <property type="project" value="UniProtKB-UniRule"/>
</dbReference>
<protein>
    <recommendedName>
        <fullName evidence="2">Carboxypeptidase</fullName>
        <ecNumber evidence="2">3.4.16.-</ecNumber>
    </recommendedName>
</protein>
<dbReference type="InterPro" id="IPR001563">
    <property type="entry name" value="Peptidase_S10"/>
</dbReference>
<keyword evidence="2" id="KW-0645">Protease</keyword>
<dbReference type="EMBL" id="LGRX02000711">
    <property type="protein sequence ID" value="KAK3287813.1"/>
    <property type="molecule type" value="Genomic_DNA"/>
</dbReference>
<evidence type="ECO:0000313" key="3">
    <source>
        <dbReference type="EMBL" id="KAK3287813.1"/>
    </source>
</evidence>
<name>A0AAE0H0V5_9CHLO</name>
<feature type="chain" id="PRO_5041781477" description="Carboxypeptidase" evidence="2">
    <location>
        <begin position="27"/>
        <end position="512"/>
    </location>
</feature>
<dbReference type="SUPFAM" id="SSF53474">
    <property type="entry name" value="alpha/beta-Hydrolases"/>
    <property type="match status" value="1"/>
</dbReference>
<dbReference type="PRINTS" id="PR00724">
    <property type="entry name" value="CRBOXYPTASEC"/>
</dbReference>
<dbReference type="Pfam" id="PF00450">
    <property type="entry name" value="Peptidase_S10"/>
    <property type="match status" value="1"/>
</dbReference>
<feature type="signal peptide" evidence="2">
    <location>
        <begin position="1"/>
        <end position="26"/>
    </location>
</feature>
<keyword evidence="2" id="KW-0121">Carboxypeptidase</keyword>
<evidence type="ECO:0000313" key="4">
    <source>
        <dbReference type="Proteomes" id="UP001190700"/>
    </source>
</evidence>
<keyword evidence="4" id="KW-1185">Reference proteome</keyword>